<dbReference type="GO" id="GO:0006508">
    <property type="term" value="P:proteolysis"/>
    <property type="evidence" value="ECO:0007669"/>
    <property type="project" value="UniProtKB-KW"/>
</dbReference>
<evidence type="ECO:0000256" key="11">
    <source>
        <dbReference type="RuleBase" id="RU004181"/>
    </source>
</evidence>
<comment type="subcellular location">
    <subcellularLocation>
        <location evidence="9">Cell membrane</location>
        <topology evidence="9">Multi-pass membrane protein</topology>
    </subcellularLocation>
</comment>
<dbReference type="PANTHER" id="PTHR33695:SF1">
    <property type="entry name" value="LIPOPROTEIN SIGNAL PEPTIDASE"/>
    <property type="match status" value="1"/>
</dbReference>
<evidence type="ECO:0000256" key="5">
    <source>
        <dbReference type="ARBA" id="ARBA00022750"/>
    </source>
</evidence>
<keyword evidence="2 9" id="KW-1003">Cell membrane</keyword>
<keyword evidence="6 9" id="KW-0378">Hydrolase</keyword>
<gene>
    <name evidence="9" type="primary">lspA</name>
    <name evidence="12" type="ORF">EV207_11234</name>
</gene>
<feature type="active site" evidence="9">
    <location>
        <position position="129"/>
    </location>
</feature>
<comment type="caution">
    <text evidence="12">The sequence shown here is derived from an EMBL/GenBank/DDBJ whole genome shotgun (WGS) entry which is preliminary data.</text>
</comment>
<keyword evidence="7 9" id="KW-1133">Transmembrane helix</keyword>
<evidence type="ECO:0000256" key="7">
    <source>
        <dbReference type="ARBA" id="ARBA00022989"/>
    </source>
</evidence>
<protein>
    <recommendedName>
        <fullName evidence="9">Lipoprotein signal peptidase</fullName>
        <ecNumber evidence="9">3.4.23.36</ecNumber>
    </recommendedName>
    <alternativeName>
        <fullName evidence="9">Prolipoprotein signal peptidase</fullName>
    </alternativeName>
    <alternativeName>
        <fullName evidence="9">Signal peptidase II</fullName>
        <shortName evidence="9">SPase II</shortName>
    </alternativeName>
</protein>
<dbReference type="NCBIfam" id="TIGR00077">
    <property type="entry name" value="lspA"/>
    <property type="match status" value="1"/>
</dbReference>
<comment type="caution">
    <text evidence="9">Lacks conserved residue(s) required for the propagation of feature annotation.</text>
</comment>
<dbReference type="HAMAP" id="MF_00161">
    <property type="entry name" value="LspA"/>
    <property type="match status" value="1"/>
</dbReference>
<accession>A0A4R2P578</accession>
<dbReference type="GO" id="GO:0005886">
    <property type="term" value="C:plasma membrane"/>
    <property type="evidence" value="ECO:0007669"/>
    <property type="project" value="UniProtKB-SubCell"/>
</dbReference>
<sequence>MLYYLLAVIVLIFDQLTKWLIVKNMVIGQSTELIPNILYFTSSRNRGAAWSILEGQRFFFFIITAVVLVIVIYYMQKMGRFKPFLGTALGLVIGGTLGNFIDRLFRGEVVDFIHVYIFKYSYPIFNVADSSLVIGVILILIYMFIEEKKEKKHGNQ</sequence>
<comment type="similarity">
    <text evidence="1 9 11">Belongs to the peptidase A8 family.</text>
</comment>
<name>A0A4R2P578_9BACL</name>
<dbReference type="PROSITE" id="PS00855">
    <property type="entry name" value="SPASE_II"/>
    <property type="match status" value="1"/>
</dbReference>
<dbReference type="Pfam" id="PF01252">
    <property type="entry name" value="Peptidase_A8"/>
    <property type="match status" value="1"/>
</dbReference>
<keyword evidence="4 9" id="KW-0812">Transmembrane</keyword>
<feature type="active site" evidence="9">
    <location>
        <position position="111"/>
    </location>
</feature>
<evidence type="ECO:0000256" key="6">
    <source>
        <dbReference type="ARBA" id="ARBA00022801"/>
    </source>
</evidence>
<evidence type="ECO:0000256" key="3">
    <source>
        <dbReference type="ARBA" id="ARBA00022670"/>
    </source>
</evidence>
<evidence type="ECO:0000256" key="9">
    <source>
        <dbReference type="HAMAP-Rule" id="MF_00161"/>
    </source>
</evidence>
<comment type="catalytic activity">
    <reaction evidence="9 10">
        <text>Release of signal peptides from bacterial membrane prolipoproteins. Hydrolyzes -Xaa-Yaa-Zaa-|-(S,diacylglyceryl)Cys-, in which Xaa is hydrophobic (preferably Leu), and Yaa (Ala or Ser) and Zaa (Gly or Ala) have small, neutral side chains.</text>
        <dbReference type="EC" id="3.4.23.36"/>
    </reaction>
</comment>
<evidence type="ECO:0000256" key="8">
    <source>
        <dbReference type="ARBA" id="ARBA00023136"/>
    </source>
</evidence>
<evidence type="ECO:0000256" key="1">
    <source>
        <dbReference type="ARBA" id="ARBA00006139"/>
    </source>
</evidence>
<dbReference type="UniPathway" id="UPA00665"/>
<keyword evidence="13" id="KW-1185">Reference proteome</keyword>
<dbReference type="EMBL" id="SLXK01000012">
    <property type="protein sequence ID" value="TCP29111.1"/>
    <property type="molecule type" value="Genomic_DNA"/>
</dbReference>
<feature type="transmembrane region" description="Helical" evidence="9">
    <location>
        <begin position="58"/>
        <end position="76"/>
    </location>
</feature>
<comment type="pathway">
    <text evidence="9">Protein modification; lipoprotein biosynthesis (signal peptide cleavage).</text>
</comment>
<keyword evidence="8 9" id="KW-0472">Membrane</keyword>
<feature type="transmembrane region" description="Helical" evidence="9">
    <location>
        <begin position="83"/>
        <end position="101"/>
    </location>
</feature>
<keyword evidence="3 9" id="KW-0645">Protease</keyword>
<dbReference type="GO" id="GO:0004190">
    <property type="term" value="F:aspartic-type endopeptidase activity"/>
    <property type="evidence" value="ECO:0007669"/>
    <property type="project" value="UniProtKB-UniRule"/>
</dbReference>
<evidence type="ECO:0000256" key="4">
    <source>
        <dbReference type="ARBA" id="ARBA00022692"/>
    </source>
</evidence>
<dbReference type="EC" id="3.4.23.36" evidence="9"/>
<dbReference type="InterPro" id="IPR001872">
    <property type="entry name" value="Peptidase_A8"/>
</dbReference>
<evidence type="ECO:0000256" key="2">
    <source>
        <dbReference type="ARBA" id="ARBA00022475"/>
    </source>
</evidence>
<comment type="function">
    <text evidence="9 10">This protein specifically catalyzes the removal of signal peptides from prolipoproteins.</text>
</comment>
<dbReference type="Proteomes" id="UP000295416">
    <property type="component" value="Unassembled WGS sequence"/>
</dbReference>
<reference evidence="12 13" key="1">
    <citation type="submission" date="2019-03" db="EMBL/GenBank/DDBJ databases">
        <title>Genomic Encyclopedia of Type Strains, Phase IV (KMG-IV): sequencing the most valuable type-strain genomes for metagenomic binning, comparative biology and taxonomic classification.</title>
        <authorList>
            <person name="Goeker M."/>
        </authorList>
    </citation>
    <scope>NUCLEOTIDE SEQUENCE [LARGE SCALE GENOMIC DNA]</scope>
    <source>
        <strain evidence="12 13">DSM 19377</strain>
    </source>
</reference>
<evidence type="ECO:0000256" key="10">
    <source>
        <dbReference type="RuleBase" id="RU000594"/>
    </source>
</evidence>
<dbReference type="PANTHER" id="PTHR33695">
    <property type="entry name" value="LIPOPROTEIN SIGNAL PEPTIDASE"/>
    <property type="match status" value="1"/>
</dbReference>
<organism evidence="12 13">
    <name type="scientific">Scopulibacillus darangshiensis</name>
    <dbReference type="NCBI Taxonomy" id="442528"/>
    <lineage>
        <taxon>Bacteria</taxon>
        <taxon>Bacillati</taxon>
        <taxon>Bacillota</taxon>
        <taxon>Bacilli</taxon>
        <taxon>Bacillales</taxon>
        <taxon>Sporolactobacillaceae</taxon>
        <taxon>Scopulibacillus</taxon>
    </lineage>
</organism>
<evidence type="ECO:0000313" key="13">
    <source>
        <dbReference type="Proteomes" id="UP000295416"/>
    </source>
</evidence>
<dbReference type="PRINTS" id="PR00781">
    <property type="entry name" value="LIPOSIGPTASE"/>
</dbReference>
<feature type="transmembrane region" description="Helical" evidence="9">
    <location>
        <begin position="121"/>
        <end position="145"/>
    </location>
</feature>
<keyword evidence="5 9" id="KW-0064">Aspartyl protease</keyword>
<proteinExistence type="inferred from homology"/>
<dbReference type="AlphaFoldDB" id="A0A4R2P578"/>
<evidence type="ECO:0000313" key="12">
    <source>
        <dbReference type="EMBL" id="TCP29111.1"/>
    </source>
</evidence>